<dbReference type="Proteomes" id="UP000321945">
    <property type="component" value="Unassembled WGS sequence"/>
</dbReference>
<evidence type="ECO:0000313" key="1">
    <source>
        <dbReference type="EMBL" id="TXD68978.1"/>
    </source>
</evidence>
<proteinExistence type="predicted"/>
<name>A0A5C6YPZ7_9FLAO</name>
<dbReference type="AlphaFoldDB" id="A0A5C6YPZ7"/>
<dbReference type="EMBL" id="VORU01000007">
    <property type="protein sequence ID" value="TXD68978.1"/>
    <property type="molecule type" value="Genomic_DNA"/>
</dbReference>
<evidence type="ECO:0000313" key="2">
    <source>
        <dbReference type="Proteomes" id="UP000321945"/>
    </source>
</evidence>
<accession>A0A5C6YPZ7</accession>
<protein>
    <submittedName>
        <fullName evidence="1">Uncharacterized protein</fullName>
    </submittedName>
</protein>
<keyword evidence="2" id="KW-1185">Reference proteome</keyword>
<sequence length="755" mass="85763">MVQNPEDFNRNFKVNVDFEQPPERDFPLIGFLFHCRGKLLQWQYVKDNILEFNLDKMPSENRQRKIDPEQLRLFIAPASDKKITRINTTEQLQSYKAYEPIITMDANQGLTILPIPEVLSRYWLWCKCRVSGKVSKWFHAGNSWEDRAVCRARVHICEIDPILYWINRIPDHIIAKVPDAILKPVFKFPIPIPDPEPFQRIERFPMMAGGNQENIFKTQSLKEIHRETISKLPELGSEIKQQFTSGNLNVIREAIAKNYMLLHPWFCFWPWWWPYFYRCKELAVVETNASGRFEKSVYYNCFGDKPDIYIWVEYMINGVWTTVYKPPIPCNTHWNYACGTDINIHLTHEMVAGNCCCDCHLPGQNVWLRSVGYASVSHIQQAHQLLPPPGQSVVYDRVGLTDAGAAGDSFLLTTVNDYKRPFGGSPTFRMGFGNDLPNSNMYYYRWSYRKIAITDLSPLTSYEPLEPLGASFSKGYDYIYVDSNGDEQWGADSVKLGPFTEGPNDNLYIIPPELPETEPFNIAEDSHPHWHQQTYNMNTMTFNSTELEGDGLYQFKLELFDKAGSLLQNLPRATFKTPTHDNASFSENAPDILLENPNFSNADAFNIIMRIDNGQCEGDIYTVNVNGEPASSNCCGFVKYKPDGEEAELELTFRAVHPTNFAEFSFGVVKGTCGGVPIANARGMVIDSASGYTLNTSTGIYSKSFNPSELLGECYENGTGKAAFAESLHVISTATDGISRVAKDYGRTVAFALEP</sequence>
<dbReference type="RefSeq" id="WP_111816371.1">
    <property type="nucleotide sequence ID" value="NZ_CBCRZQ010000008.1"/>
</dbReference>
<dbReference type="OrthoDB" id="8476943at2"/>
<organism evidence="1 2">
    <name type="scientific">Aequorivita lipolytica</name>
    <dbReference type="NCBI Taxonomy" id="153267"/>
    <lineage>
        <taxon>Bacteria</taxon>
        <taxon>Pseudomonadati</taxon>
        <taxon>Bacteroidota</taxon>
        <taxon>Flavobacteriia</taxon>
        <taxon>Flavobacteriales</taxon>
        <taxon>Flavobacteriaceae</taxon>
        <taxon>Aequorivita</taxon>
    </lineage>
</organism>
<reference evidence="1 2" key="1">
    <citation type="submission" date="2019-08" db="EMBL/GenBank/DDBJ databases">
        <title>Genome of Aequorivita lipolytica Y10-2 (type strain).</title>
        <authorList>
            <person name="Bowman J.P."/>
        </authorList>
    </citation>
    <scope>NUCLEOTIDE SEQUENCE [LARGE SCALE GENOMIC DNA]</scope>
    <source>
        <strain evidence="1 2">Y10-2</strain>
    </source>
</reference>
<gene>
    <name evidence="1" type="ORF">ESV24_09505</name>
</gene>
<comment type="caution">
    <text evidence="1">The sequence shown here is derived from an EMBL/GenBank/DDBJ whole genome shotgun (WGS) entry which is preliminary data.</text>
</comment>